<gene>
    <name evidence="2" type="ORF">F3Y22_tig00111427pilonHSYRG00225</name>
</gene>
<reference evidence="2" key="1">
    <citation type="submission" date="2019-09" db="EMBL/GenBank/DDBJ databases">
        <title>Draft genome information of white flower Hibiscus syriacus.</title>
        <authorList>
            <person name="Kim Y.-M."/>
        </authorList>
    </citation>
    <scope>NUCLEOTIDE SEQUENCE [LARGE SCALE GENOMIC DNA]</scope>
    <source>
        <strain evidence="2">YM2019G1</strain>
    </source>
</reference>
<dbReference type="PANTHER" id="PTHR33463">
    <property type="entry name" value="NB-ARC DOMAIN-CONTAINING PROTEIN-RELATED"/>
    <property type="match status" value="1"/>
</dbReference>
<evidence type="ECO:0000313" key="2">
    <source>
        <dbReference type="EMBL" id="KAE8678266.1"/>
    </source>
</evidence>
<dbReference type="InterPro" id="IPR050905">
    <property type="entry name" value="Plant_NBS-LRR"/>
</dbReference>
<accession>A0A6A2YFM3</accession>
<dbReference type="SUPFAM" id="SSF52058">
    <property type="entry name" value="L domain-like"/>
    <property type="match status" value="1"/>
</dbReference>
<dbReference type="PANTHER" id="PTHR33463:SF136">
    <property type="entry name" value="NB-ARC DOMAIN-CONTAINING PROTEIN"/>
    <property type="match status" value="1"/>
</dbReference>
<dbReference type="EMBL" id="VEPZ02001337">
    <property type="protein sequence ID" value="KAE8678266.1"/>
    <property type="molecule type" value="Genomic_DNA"/>
</dbReference>
<evidence type="ECO:0000256" key="1">
    <source>
        <dbReference type="ARBA" id="ARBA00022821"/>
    </source>
</evidence>
<proteinExistence type="predicted"/>
<name>A0A6A2YFM3_HIBSY</name>
<protein>
    <submittedName>
        <fullName evidence="2">Uncharacterized protein</fullName>
    </submittedName>
</protein>
<dbReference type="Gene3D" id="3.80.10.10">
    <property type="entry name" value="Ribonuclease Inhibitor"/>
    <property type="match status" value="1"/>
</dbReference>
<organism evidence="2 3">
    <name type="scientific">Hibiscus syriacus</name>
    <name type="common">Rose of Sharon</name>
    <dbReference type="NCBI Taxonomy" id="106335"/>
    <lineage>
        <taxon>Eukaryota</taxon>
        <taxon>Viridiplantae</taxon>
        <taxon>Streptophyta</taxon>
        <taxon>Embryophyta</taxon>
        <taxon>Tracheophyta</taxon>
        <taxon>Spermatophyta</taxon>
        <taxon>Magnoliopsida</taxon>
        <taxon>eudicotyledons</taxon>
        <taxon>Gunneridae</taxon>
        <taxon>Pentapetalae</taxon>
        <taxon>rosids</taxon>
        <taxon>malvids</taxon>
        <taxon>Malvales</taxon>
        <taxon>Malvaceae</taxon>
        <taxon>Malvoideae</taxon>
        <taxon>Hibiscus</taxon>
    </lineage>
</organism>
<dbReference type="AlphaFoldDB" id="A0A6A2YFM3"/>
<keyword evidence="1" id="KW-0611">Plant defense</keyword>
<keyword evidence="3" id="KW-1185">Reference proteome</keyword>
<sequence>MSYRYLEREELKYTFLLCSIMDHDAAIEDLLKYCRGLGLFHGLDTMEKVRNRVLTLVNELRDSSLLLAGSTSESFDMHDVVRDVAIAIASRERRWLALGKEDVFEEWKDTMRNSHLVSLKYAKVSQLPDELECPNLTFFFMHGFVEVPNNFFKGMQRLNVLEFDGTNFTTLPSSLGFLKTLCTLRLIDCGLKDIVIFGELENLEILDLRYSGIEMLPLSKLEELYLYDSFDGWEIEGIENPRSKASLMELHHLPRLATLEVHIPDVEAIPKDNLFLGKMERFKISIGYEKWDSYFDREMKTPRMLKLEINKSIDLVEGIYKLLS</sequence>
<dbReference type="Proteomes" id="UP000436088">
    <property type="component" value="Unassembled WGS sequence"/>
</dbReference>
<dbReference type="InterPro" id="IPR032675">
    <property type="entry name" value="LRR_dom_sf"/>
</dbReference>
<comment type="caution">
    <text evidence="2">The sequence shown here is derived from an EMBL/GenBank/DDBJ whole genome shotgun (WGS) entry which is preliminary data.</text>
</comment>
<evidence type="ECO:0000313" key="3">
    <source>
        <dbReference type="Proteomes" id="UP000436088"/>
    </source>
</evidence>